<proteinExistence type="predicted"/>
<dbReference type="WBParaSite" id="jg19147">
    <property type="protein sequence ID" value="jg19147"/>
    <property type="gene ID" value="jg19147"/>
</dbReference>
<protein>
    <submittedName>
        <fullName evidence="2">Uncharacterized protein</fullName>
    </submittedName>
</protein>
<evidence type="ECO:0000313" key="1">
    <source>
        <dbReference type="Proteomes" id="UP000887574"/>
    </source>
</evidence>
<keyword evidence="1" id="KW-1185">Reference proteome</keyword>
<reference evidence="2" key="1">
    <citation type="submission" date="2022-11" db="UniProtKB">
        <authorList>
            <consortium name="WormBaseParasite"/>
        </authorList>
    </citation>
    <scope>IDENTIFICATION</scope>
</reference>
<dbReference type="AlphaFoldDB" id="A0A915DEX3"/>
<evidence type="ECO:0000313" key="2">
    <source>
        <dbReference type="WBParaSite" id="jg19147"/>
    </source>
</evidence>
<organism evidence="1 2">
    <name type="scientific">Ditylenchus dipsaci</name>
    <dbReference type="NCBI Taxonomy" id="166011"/>
    <lineage>
        <taxon>Eukaryota</taxon>
        <taxon>Metazoa</taxon>
        <taxon>Ecdysozoa</taxon>
        <taxon>Nematoda</taxon>
        <taxon>Chromadorea</taxon>
        <taxon>Rhabditida</taxon>
        <taxon>Tylenchina</taxon>
        <taxon>Tylenchomorpha</taxon>
        <taxon>Sphaerularioidea</taxon>
        <taxon>Anguinidae</taxon>
        <taxon>Anguininae</taxon>
        <taxon>Ditylenchus</taxon>
    </lineage>
</organism>
<dbReference type="Proteomes" id="UP000887574">
    <property type="component" value="Unplaced"/>
</dbReference>
<name>A0A915DEX3_9BILA</name>
<accession>A0A915DEX3</accession>
<sequence>MIITPTVAYASHFDKYKLFVHNYEPDKILSQEEYDEMTDIVFEKIKIKINLCSSLMSTRRKHSTRWRKF</sequence>